<comment type="caution">
    <text evidence="2">The sequence shown here is derived from an EMBL/GenBank/DDBJ whole genome shotgun (WGS) entry which is preliminary data.</text>
</comment>
<dbReference type="CDD" id="cd10148">
    <property type="entry name" value="CsoR-like_DUF156"/>
    <property type="match status" value="1"/>
</dbReference>
<name>A0ABV6ZVW7_9PROT</name>
<dbReference type="EMBL" id="JBHRSV010000004">
    <property type="protein sequence ID" value="MFC2925524.1"/>
    <property type="molecule type" value="Genomic_DNA"/>
</dbReference>
<evidence type="ECO:0000256" key="1">
    <source>
        <dbReference type="ARBA" id="ARBA00005260"/>
    </source>
</evidence>
<reference evidence="3" key="1">
    <citation type="journal article" date="2019" name="Int. J. Syst. Evol. Microbiol.">
        <title>The Global Catalogue of Microorganisms (GCM) 10K type strain sequencing project: providing services to taxonomists for standard genome sequencing and annotation.</title>
        <authorList>
            <consortium name="The Broad Institute Genomics Platform"/>
            <consortium name="The Broad Institute Genome Sequencing Center for Infectious Disease"/>
            <person name="Wu L."/>
            <person name="Ma J."/>
        </authorList>
    </citation>
    <scope>NUCLEOTIDE SEQUENCE [LARGE SCALE GENOMIC DNA]</scope>
    <source>
        <strain evidence="3">KCTC 52487</strain>
    </source>
</reference>
<dbReference type="Pfam" id="PF02583">
    <property type="entry name" value="Trns_repr_metal"/>
    <property type="match status" value="1"/>
</dbReference>
<accession>A0ABV6ZVW7</accession>
<protein>
    <submittedName>
        <fullName evidence="2">Metal-sensitive transcriptional regulator</fullName>
    </submittedName>
</protein>
<dbReference type="InterPro" id="IPR038390">
    <property type="entry name" value="Metal_Tscrpt_repr_sf"/>
</dbReference>
<evidence type="ECO:0000313" key="3">
    <source>
        <dbReference type="Proteomes" id="UP001595379"/>
    </source>
</evidence>
<dbReference type="PANTHER" id="PTHR33677">
    <property type="entry name" value="TRANSCRIPTIONAL REPRESSOR FRMR-RELATED"/>
    <property type="match status" value="1"/>
</dbReference>
<gene>
    <name evidence="2" type="ORF">ACFOOR_05350</name>
</gene>
<sequence length="92" mass="10218">MTHGIPRQKTIQRLKRIEGQVRGLVTMLEENRYCIDVLTQISAVKAALSGVEREVLKDHAGHCVAGAIASGDPDEQRAKFDELVDLVLRRPV</sequence>
<dbReference type="Proteomes" id="UP001595379">
    <property type="component" value="Unassembled WGS sequence"/>
</dbReference>
<dbReference type="Gene3D" id="1.20.58.1000">
    <property type="entry name" value="Metal-sensitive repressor, helix protomer"/>
    <property type="match status" value="1"/>
</dbReference>
<evidence type="ECO:0000313" key="2">
    <source>
        <dbReference type="EMBL" id="MFC2925524.1"/>
    </source>
</evidence>
<dbReference type="InterPro" id="IPR003735">
    <property type="entry name" value="Metal_Tscrpt_repr"/>
</dbReference>
<keyword evidence="3" id="KW-1185">Reference proteome</keyword>
<dbReference type="PANTHER" id="PTHR33677:SF3">
    <property type="entry name" value="COPPER-SENSING TRANSCRIPTIONAL REPRESSOR RICR"/>
    <property type="match status" value="1"/>
</dbReference>
<proteinExistence type="inferred from homology"/>
<dbReference type="RefSeq" id="WP_343165415.1">
    <property type="nucleotide sequence ID" value="NZ_JBHRSV010000004.1"/>
</dbReference>
<organism evidence="2 3">
    <name type="scientific">Hyphobacterium vulgare</name>
    <dbReference type="NCBI Taxonomy" id="1736751"/>
    <lineage>
        <taxon>Bacteria</taxon>
        <taxon>Pseudomonadati</taxon>
        <taxon>Pseudomonadota</taxon>
        <taxon>Alphaproteobacteria</taxon>
        <taxon>Maricaulales</taxon>
        <taxon>Maricaulaceae</taxon>
        <taxon>Hyphobacterium</taxon>
    </lineage>
</organism>
<comment type="similarity">
    <text evidence="1">Belongs to the FrmR/RcnR family.</text>
</comment>